<reference evidence="1 2" key="1">
    <citation type="submission" date="2009-02" db="EMBL/GenBank/DDBJ databases">
        <authorList>
            <person name="Fulton L."/>
            <person name="Clifton S."/>
            <person name="Fulton B."/>
            <person name="Xu J."/>
            <person name="Minx P."/>
            <person name="Pepin K.H."/>
            <person name="Johnson M."/>
            <person name="Bhonagiri V."/>
            <person name="Nash W.E."/>
            <person name="Mardis E.R."/>
            <person name="Wilson R.K."/>
        </authorList>
    </citation>
    <scope>NUCLEOTIDE SEQUENCE [LARGE SCALE GENOMIC DNA]</scope>
    <source>
        <strain evidence="1 2">DSM 16841</strain>
    </source>
</reference>
<reference evidence="1 2" key="2">
    <citation type="submission" date="2009-03" db="EMBL/GenBank/DDBJ databases">
        <title>Draft genome sequence of Roseburia inulinivorans (DSM 16841).</title>
        <authorList>
            <person name="Sudarsanam P."/>
            <person name="Ley R."/>
            <person name="Guruge J."/>
            <person name="Turnbaugh P.J."/>
            <person name="Mahowald M."/>
            <person name="Liep D."/>
            <person name="Gordon J."/>
        </authorList>
    </citation>
    <scope>NUCLEOTIDE SEQUENCE [LARGE SCALE GENOMIC DNA]</scope>
    <source>
        <strain evidence="1 2">DSM 16841</strain>
    </source>
</reference>
<proteinExistence type="predicted"/>
<dbReference type="EMBL" id="ACFY01000159">
    <property type="protein sequence ID" value="EEG92204.1"/>
    <property type="molecule type" value="Genomic_DNA"/>
</dbReference>
<organism evidence="1 2">
    <name type="scientific">Roseburia inulinivorans DSM 16841</name>
    <dbReference type="NCBI Taxonomy" id="622312"/>
    <lineage>
        <taxon>Bacteria</taxon>
        <taxon>Bacillati</taxon>
        <taxon>Bacillota</taxon>
        <taxon>Clostridia</taxon>
        <taxon>Lachnospirales</taxon>
        <taxon>Lachnospiraceae</taxon>
        <taxon>Roseburia</taxon>
    </lineage>
</organism>
<comment type="caution">
    <text evidence="1">The sequence shown here is derived from an EMBL/GenBank/DDBJ whole genome shotgun (WGS) entry which is preliminary data.</text>
</comment>
<accession>C0FYV4</accession>
<protein>
    <submittedName>
        <fullName evidence="1">Uncharacterized protein</fullName>
    </submittedName>
</protein>
<dbReference type="Proteomes" id="UP000003561">
    <property type="component" value="Unassembled WGS sequence"/>
</dbReference>
<gene>
    <name evidence="1" type="ORF">ROSEINA2194_03944</name>
</gene>
<evidence type="ECO:0000313" key="1">
    <source>
        <dbReference type="EMBL" id="EEG92204.1"/>
    </source>
</evidence>
<dbReference type="Gene3D" id="3.40.190.10">
    <property type="entry name" value="Periplasmic binding protein-like II"/>
    <property type="match status" value="2"/>
</dbReference>
<evidence type="ECO:0000313" key="2">
    <source>
        <dbReference type="Proteomes" id="UP000003561"/>
    </source>
</evidence>
<name>C0FYV4_9FIRM</name>
<sequence length="96" mass="10684">MNDTLQASSAALTDLVVVNDFSEKKEKAADFAEYVTLTMSGELHGLGGHYSVKLSEDADEKEQIAYQAYENAIPVPDSQDAKEFWVTLKETISQYF</sequence>
<dbReference type="AlphaFoldDB" id="C0FYV4"/>
<dbReference type="eggNOG" id="COG2182">
    <property type="taxonomic scope" value="Bacteria"/>
</dbReference>